<dbReference type="AlphaFoldDB" id="A0A2A9ESP4"/>
<dbReference type="Proteomes" id="UP000222106">
    <property type="component" value="Unassembled WGS sequence"/>
</dbReference>
<protein>
    <submittedName>
        <fullName evidence="1">Uncharacterized protein</fullName>
    </submittedName>
</protein>
<keyword evidence="2" id="KW-1185">Reference proteome</keyword>
<sequence>MGAEVTWRMDLPEGWFVWEPGHPDVQALRAAATTSRRAALSLTQGVGVLEKELEGRTSTAVQAGVRVTDPRTGLVSGSLRLSHWPRPTEDGKVLNARRYLDQVEKLGPDPGRLYQHREVSLATVPAGQLVLTNEIWRKKWGVRSLARLSATVFPGGTESIFELEVTSRYAELQPALMAELSLMAHSLEVSQG</sequence>
<gene>
    <name evidence="1" type="ORF">ATJ97_3838</name>
</gene>
<dbReference type="EMBL" id="PDJI01000004">
    <property type="protein sequence ID" value="PFG41290.1"/>
    <property type="molecule type" value="Genomic_DNA"/>
</dbReference>
<comment type="caution">
    <text evidence="1">The sequence shown here is derived from an EMBL/GenBank/DDBJ whole genome shotgun (WGS) entry which is preliminary data.</text>
</comment>
<accession>A0A2A9ESP4</accession>
<dbReference type="OrthoDB" id="9966013at2"/>
<evidence type="ECO:0000313" key="1">
    <source>
        <dbReference type="EMBL" id="PFG41290.1"/>
    </source>
</evidence>
<organism evidence="1 2">
    <name type="scientific">Georgenia soli</name>
    <dbReference type="NCBI Taxonomy" id="638953"/>
    <lineage>
        <taxon>Bacteria</taxon>
        <taxon>Bacillati</taxon>
        <taxon>Actinomycetota</taxon>
        <taxon>Actinomycetes</taxon>
        <taxon>Micrococcales</taxon>
        <taxon>Bogoriellaceae</taxon>
        <taxon>Georgenia</taxon>
    </lineage>
</organism>
<proteinExistence type="predicted"/>
<evidence type="ECO:0000313" key="2">
    <source>
        <dbReference type="Proteomes" id="UP000222106"/>
    </source>
</evidence>
<name>A0A2A9ESP4_9MICO</name>
<reference evidence="1 2" key="1">
    <citation type="submission" date="2017-10" db="EMBL/GenBank/DDBJ databases">
        <title>Sequencing the genomes of 1000 actinobacteria strains.</title>
        <authorList>
            <person name="Klenk H.-P."/>
        </authorList>
    </citation>
    <scope>NUCLEOTIDE SEQUENCE [LARGE SCALE GENOMIC DNA]</scope>
    <source>
        <strain evidence="1 2">DSM 21838</strain>
    </source>
</reference>
<dbReference type="RefSeq" id="WP_098485070.1">
    <property type="nucleotide sequence ID" value="NZ_PDJI01000004.1"/>
</dbReference>